<dbReference type="GO" id="GO:0005096">
    <property type="term" value="F:GTPase activator activity"/>
    <property type="evidence" value="ECO:0007669"/>
    <property type="project" value="UniProtKB-KW"/>
</dbReference>
<dbReference type="EMBL" id="CAJZBQ010000064">
    <property type="protein sequence ID" value="CAG9336187.1"/>
    <property type="molecule type" value="Genomic_DNA"/>
</dbReference>
<dbReference type="Pfam" id="PF00566">
    <property type="entry name" value="RabGAP-TBC"/>
    <property type="match status" value="1"/>
</dbReference>
<keyword evidence="6" id="KW-1185">Reference proteome</keyword>
<dbReference type="Gene3D" id="1.10.472.80">
    <property type="entry name" value="Ypt/Rab-GAP domain of gyp1p, domain 3"/>
    <property type="match status" value="1"/>
</dbReference>
<proteinExistence type="predicted"/>
<feature type="compositionally biased region" description="Polar residues" evidence="3">
    <location>
        <begin position="13"/>
        <end position="24"/>
    </location>
</feature>
<reference evidence="5" key="1">
    <citation type="submission" date="2021-09" db="EMBL/GenBank/DDBJ databases">
        <authorList>
            <consortium name="AG Swart"/>
            <person name="Singh M."/>
            <person name="Singh A."/>
            <person name="Seah K."/>
            <person name="Emmerich C."/>
        </authorList>
    </citation>
    <scope>NUCLEOTIDE SEQUENCE</scope>
    <source>
        <strain evidence="5">ATCC30299</strain>
    </source>
</reference>
<organism evidence="5 6">
    <name type="scientific">Blepharisma stoltei</name>
    <dbReference type="NCBI Taxonomy" id="1481888"/>
    <lineage>
        <taxon>Eukaryota</taxon>
        <taxon>Sar</taxon>
        <taxon>Alveolata</taxon>
        <taxon>Ciliophora</taxon>
        <taxon>Postciliodesmatophora</taxon>
        <taxon>Heterotrichea</taxon>
        <taxon>Heterotrichida</taxon>
        <taxon>Blepharismidae</taxon>
        <taxon>Blepharisma</taxon>
    </lineage>
</organism>
<dbReference type="InterPro" id="IPR050302">
    <property type="entry name" value="Rab_GAP_TBC_domain"/>
</dbReference>
<dbReference type="AlphaFoldDB" id="A0AAU9KDQ4"/>
<dbReference type="GO" id="GO:0031267">
    <property type="term" value="F:small GTPase binding"/>
    <property type="evidence" value="ECO:0007669"/>
    <property type="project" value="TreeGrafter"/>
</dbReference>
<dbReference type="InterPro" id="IPR000195">
    <property type="entry name" value="Rab-GAP-TBC_dom"/>
</dbReference>
<dbReference type="PROSITE" id="PS50086">
    <property type="entry name" value="TBC_RABGAP"/>
    <property type="match status" value="1"/>
</dbReference>
<dbReference type="InterPro" id="IPR035969">
    <property type="entry name" value="Rab-GAP_TBC_sf"/>
</dbReference>
<dbReference type="SUPFAM" id="SSF47923">
    <property type="entry name" value="Ypt/Rab-GAP domain of gyp1p"/>
    <property type="match status" value="2"/>
</dbReference>
<evidence type="ECO:0000256" key="3">
    <source>
        <dbReference type="SAM" id="MobiDB-lite"/>
    </source>
</evidence>
<dbReference type="FunFam" id="1.10.10.750:FF:000003">
    <property type="entry name" value="GTPase activating protein (Evi5)"/>
    <property type="match status" value="1"/>
</dbReference>
<accession>A0AAU9KDQ4</accession>
<gene>
    <name evidence="5" type="ORF">BSTOLATCC_MIC66068</name>
</gene>
<name>A0AAU9KDQ4_9CILI</name>
<feature type="region of interest" description="Disordered" evidence="3">
    <location>
        <begin position="1"/>
        <end position="25"/>
    </location>
</feature>
<comment type="caution">
    <text evidence="5">The sequence shown here is derived from an EMBL/GenBank/DDBJ whole genome shotgun (WGS) entry which is preliminary data.</text>
</comment>
<evidence type="ECO:0000313" key="5">
    <source>
        <dbReference type="EMBL" id="CAG9336187.1"/>
    </source>
</evidence>
<dbReference type="SMART" id="SM00164">
    <property type="entry name" value="TBC"/>
    <property type="match status" value="1"/>
</dbReference>
<evidence type="ECO:0000256" key="1">
    <source>
        <dbReference type="ARBA" id="ARBA00022468"/>
    </source>
</evidence>
<dbReference type="PANTHER" id="PTHR47219">
    <property type="entry name" value="RAB GTPASE-ACTIVATING PROTEIN 1-LIKE"/>
    <property type="match status" value="1"/>
</dbReference>
<dbReference type="Gene3D" id="1.10.10.750">
    <property type="entry name" value="Ypt/Rab-GAP domain of gyp1p, domain 1"/>
    <property type="match status" value="1"/>
</dbReference>
<keyword evidence="2" id="KW-0175">Coiled coil</keyword>
<dbReference type="FunFam" id="1.10.8.270:FF:000016">
    <property type="entry name" value="TBC1 domain family member 2A"/>
    <property type="match status" value="1"/>
</dbReference>
<evidence type="ECO:0000259" key="4">
    <source>
        <dbReference type="PROSITE" id="PS50086"/>
    </source>
</evidence>
<feature type="domain" description="Rab-GAP TBC" evidence="4">
    <location>
        <begin position="60"/>
        <end position="249"/>
    </location>
</feature>
<evidence type="ECO:0000313" key="6">
    <source>
        <dbReference type="Proteomes" id="UP001162131"/>
    </source>
</evidence>
<evidence type="ECO:0000256" key="2">
    <source>
        <dbReference type="ARBA" id="ARBA00023054"/>
    </source>
</evidence>
<keyword evidence="1" id="KW-0343">GTPase activation</keyword>
<dbReference type="PANTHER" id="PTHR47219:SF9">
    <property type="entry name" value="GTPASE ACTIVATING PROTEIN AND CENTROSOME-ASSOCIATED, ISOFORM B"/>
    <property type="match status" value="1"/>
</dbReference>
<protein>
    <recommendedName>
        <fullName evidence="4">Rab-GAP TBC domain-containing protein</fullName>
    </recommendedName>
</protein>
<dbReference type="Proteomes" id="UP001162131">
    <property type="component" value="Unassembled WGS sequence"/>
</dbReference>
<feature type="compositionally biased region" description="Basic and acidic residues" evidence="3">
    <location>
        <begin position="1"/>
        <end position="11"/>
    </location>
</feature>
<dbReference type="Gene3D" id="1.10.8.270">
    <property type="entry name" value="putative rabgap domain of human tbc1 domain family member 14 like domains"/>
    <property type="match status" value="1"/>
</dbReference>
<sequence>MSSDTKIDRHGFISSTSPHSSPETVTRDNARIQKWQDMLTRWDYNIKRRRAFLKKRIRKGIPDCLRGVVWTKLANIQTIKNEYTENYYKNLTELDSNTVSIQDITRDYYRTFSGHVLFRDHGLCQDSLYRILKAFSLHDPDLGYCQGMGVLAATFLMYMSEEDSFWMIVSLMRNYDIRDYYLPGMPGIYKAFYQINGVFRQVLPDLWDHFMEISVYPSMFAPGWMMTLYMSYFKFEISLRIFDIFLNEGKKILFKVYIALFKKSKKELISMPCDVLLEKIPNLHEDFTADSLIQSSLKFTLKKKKLQLFEKEYETNPSPELKNW</sequence>